<dbReference type="Proteomes" id="UP000305267">
    <property type="component" value="Unassembled WGS sequence"/>
</dbReference>
<gene>
    <name evidence="1" type="ORF">FF100_22185</name>
</gene>
<name>A0A5C4LC98_9HYPH</name>
<protein>
    <submittedName>
        <fullName evidence="1">Uncharacterized protein</fullName>
    </submittedName>
</protein>
<evidence type="ECO:0000313" key="1">
    <source>
        <dbReference type="EMBL" id="TNC10863.1"/>
    </source>
</evidence>
<organism evidence="1 2">
    <name type="scientific">Methylobacterium terricola</name>
    <dbReference type="NCBI Taxonomy" id="2583531"/>
    <lineage>
        <taxon>Bacteria</taxon>
        <taxon>Pseudomonadati</taxon>
        <taxon>Pseudomonadota</taxon>
        <taxon>Alphaproteobacteria</taxon>
        <taxon>Hyphomicrobiales</taxon>
        <taxon>Methylobacteriaceae</taxon>
        <taxon>Methylobacterium</taxon>
    </lineage>
</organism>
<reference evidence="1 2" key="1">
    <citation type="submission" date="2019-06" db="EMBL/GenBank/DDBJ databases">
        <title>Genome of Methylobacterium sp. 17Sr1-39.</title>
        <authorList>
            <person name="Seo T."/>
        </authorList>
    </citation>
    <scope>NUCLEOTIDE SEQUENCE [LARGE SCALE GENOMIC DNA]</scope>
    <source>
        <strain evidence="1 2">17Sr1-39</strain>
    </source>
</reference>
<comment type="caution">
    <text evidence="1">The sequence shown here is derived from an EMBL/GenBank/DDBJ whole genome shotgun (WGS) entry which is preliminary data.</text>
</comment>
<dbReference type="RefSeq" id="WP_139037937.1">
    <property type="nucleotide sequence ID" value="NZ_VDDA01000011.1"/>
</dbReference>
<sequence>MREFNIAPAEADVIKRIHCLIHRYMTLPRPFDLGPLPAFTNLTAIQLALWDDGPELKIAKSGRKTGAVRYKLTIEAYFQPNQPLNKRQYVFKRNIPLRAANPFLTLIDKQKAKGTITDSYHKNLGDTVLALPLPDRDQFMFGQIWENNEGWRYFEDQFVAVKMPKGDDPAVAIIFNEGTELMTEQMNSHFASGKMTHSAFIDLS</sequence>
<evidence type="ECO:0000313" key="2">
    <source>
        <dbReference type="Proteomes" id="UP000305267"/>
    </source>
</evidence>
<proteinExistence type="predicted"/>
<keyword evidence="2" id="KW-1185">Reference proteome</keyword>
<accession>A0A5C4LC98</accession>
<dbReference type="EMBL" id="VDDA01000011">
    <property type="protein sequence ID" value="TNC10863.1"/>
    <property type="molecule type" value="Genomic_DNA"/>
</dbReference>
<dbReference type="AlphaFoldDB" id="A0A5C4LC98"/>